<proteinExistence type="predicted"/>
<dbReference type="AlphaFoldDB" id="A0A521B6J8"/>
<feature type="chain" id="PRO_5021929405" description="Outer membrane protein beta-barrel domain-containing protein" evidence="1">
    <location>
        <begin position="25"/>
        <end position="375"/>
    </location>
</feature>
<dbReference type="OrthoDB" id="9775382at2"/>
<organism evidence="2 3">
    <name type="scientific">Fodinibius sediminis</name>
    <dbReference type="NCBI Taxonomy" id="1214077"/>
    <lineage>
        <taxon>Bacteria</taxon>
        <taxon>Pseudomonadati</taxon>
        <taxon>Balneolota</taxon>
        <taxon>Balneolia</taxon>
        <taxon>Balneolales</taxon>
        <taxon>Balneolaceae</taxon>
        <taxon>Fodinibius</taxon>
    </lineage>
</organism>
<name>A0A521B6J8_9BACT</name>
<protein>
    <recommendedName>
        <fullName evidence="4">Outer membrane protein beta-barrel domain-containing protein</fullName>
    </recommendedName>
</protein>
<dbReference type="Pfam" id="PF20230">
    <property type="entry name" value="DUF6588"/>
    <property type="match status" value="1"/>
</dbReference>
<keyword evidence="3" id="KW-1185">Reference proteome</keyword>
<dbReference type="EMBL" id="FXTH01000002">
    <property type="protein sequence ID" value="SMO42290.1"/>
    <property type="molecule type" value="Genomic_DNA"/>
</dbReference>
<reference evidence="2 3" key="1">
    <citation type="submission" date="2017-05" db="EMBL/GenBank/DDBJ databases">
        <authorList>
            <person name="Varghese N."/>
            <person name="Submissions S."/>
        </authorList>
    </citation>
    <scope>NUCLEOTIDE SEQUENCE [LARGE SCALE GENOMIC DNA]</scope>
    <source>
        <strain evidence="2 3">DSM 21194</strain>
    </source>
</reference>
<dbReference type="Proteomes" id="UP000317593">
    <property type="component" value="Unassembled WGS sequence"/>
</dbReference>
<gene>
    <name evidence="2" type="ORF">SAMN06265218_102212</name>
</gene>
<feature type="signal peptide" evidence="1">
    <location>
        <begin position="1"/>
        <end position="24"/>
    </location>
</feature>
<evidence type="ECO:0000313" key="3">
    <source>
        <dbReference type="Proteomes" id="UP000317593"/>
    </source>
</evidence>
<accession>A0A521B6J8</accession>
<dbReference type="RefSeq" id="WP_142713094.1">
    <property type="nucleotide sequence ID" value="NZ_FXTH01000002.1"/>
</dbReference>
<dbReference type="InterPro" id="IPR046495">
    <property type="entry name" value="DUF6588"/>
</dbReference>
<keyword evidence="1" id="KW-0732">Signal</keyword>
<sequence length="375" mass="40684">MNKTIYAIISFGFLLIAGASPLRAQLDNAGTIIKASATEQGRQDANTLLKAYFKPIGKGFGTDLNTGWFNTAKTHSLLGFDLTVSASVARVPGSDRSFNVQKLNLKELEYIEEESTSPVTPTAFGPGESNTTMGAYYSYTNPQTGEQQRERVDFEMPAGTDVPYVPAPMVQASVGFIKGTDVTVRYVPPLDLPNDIKLDLWGVGLKHDITEWLPGGKLIPVNISLQAGYTKLNSSIAFNVDPEQGADVENNYDPSTWNGQKAALRTNAFTVNALVGKTLPFISLYGGIGYETSSLVIDTPGSYPVTVPNEDFPDQSSQPKKIKKVDNPIDISYDKNSSFRGLVGTRIKLAFFNVTASYTLSKYPVGQVGVGFSFR</sequence>
<evidence type="ECO:0000256" key="1">
    <source>
        <dbReference type="SAM" id="SignalP"/>
    </source>
</evidence>
<evidence type="ECO:0000313" key="2">
    <source>
        <dbReference type="EMBL" id="SMO42290.1"/>
    </source>
</evidence>
<evidence type="ECO:0008006" key="4">
    <source>
        <dbReference type="Google" id="ProtNLM"/>
    </source>
</evidence>